<evidence type="ECO:0000256" key="7">
    <source>
        <dbReference type="SAM" id="MobiDB-lite"/>
    </source>
</evidence>
<evidence type="ECO:0000256" key="1">
    <source>
        <dbReference type="ARBA" id="ARBA00004123"/>
    </source>
</evidence>
<accession>A0AAD8Y123</accession>
<evidence type="ECO:0000259" key="8">
    <source>
        <dbReference type="Pfam" id="PF13649"/>
    </source>
</evidence>
<dbReference type="GO" id="GO:0042054">
    <property type="term" value="F:histone methyltransferase activity"/>
    <property type="evidence" value="ECO:0007669"/>
    <property type="project" value="TreeGrafter"/>
</dbReference>
<feature type="compositionally biased region" description="Polar residues" evidence="7">
    <location>
        <begin position="31"/>
        <end position="44"/>
    </location>
</feature>
<name>A0AAD8Y123_9STRA</name>
<dbReference type="Gene3D" id="3.40.50.150">
    <property type="entry name" value="Vaccinia Virus protein VP39"/>
    <property type="match status" value="1"/>
</dbReference>
<dbReference type="GO" id="GO:0035242">
    <property type="term" value="F:protein-arginine omega-N asymmetric methyltransferase activity"/>
    <property type="evidence" value="ECO:0007669"/>
    <property type="project" value="UniProtKB-EC"/>
</dbReference>
<dbReference type="EMBL" id="JATAAI010000027">
    <property type="protein sequence ID" value="KAK1736981.1"/>
    <property type="molecule type" value="Genomic_DNA"/>
</dbReference>
<keyword evidence="11" id="KW-1185">Reference proteome</keyword>
<evidence type="ECO:0000313" key="10">
    <source>
        <dbReference type="EMBL" id="KAK1736981.1"/>
    </source>
</evidence>
<dbReference type="SUPFAM" id="SSF53335">
    <property type="entry name" value="S-adenosyl-L-methionine-dependent methyltransferases"/>
    <property type="match status" value="1"/>
</dbReference>
<evidence type="ECO:0000256" key="5">
    <source>
        <dbReference type="ARBA" id="ARBA00023242"/>
    </source>
</evidence>
<evidence type="ECO:0000256" key="3">
    <source>
        <dbReference type="ARBA" id="ARBA00022679"/>
    </source>
</evidence>
<feature type="region of interest" description="Disordered" evidence="7">
    <location>
        <begin position="1"/>
        <end position="52"/>
    </location>
</feature>
<dbReference type="PANTHER" id="PTHR11006">
    <property type="entry name" value="PROTEIN ARGININE N-METHYLTRANSFERASE"/>
    <property type="match status" value="1"/>
</dbReference>
<keyword evidence="5" id="KW-0539">Nucleus</keyword>
<keyword evidence="2 6" id="KW-0489">Methyltransferase</keyword>
<evidence type="ECO:0000256" key="4">
    <source>
        <dbReference type="ARBA" id="ARBA00022691"/>
    </source>
</evidence>
<dbReference type="InterPro" id="IPR055135">
    <property type="entry name" value="PRMT_dom"/>
</dbReference>
<dbReference type="EC" id="2.1.1.319" evidence="10"/>
<keyword evidence="4 6" id="KW-0949">S-adenosyl-L-methionine</keyword>
<dbReference type="Gene3D" id="2.70.160.11">
    <property type="entry name" value="Hnrnp arginine n-methyltransferase1"/>
    <property type="match status" value="1"/>
</dbReference>
<dbReference type="InterPro" id="IPR041698">
    <property type="entry name" value="Methyltransf_25"/>
</dbReference>
<feature type="compositionally biased region" description="Polar residues" evidence="7">
    <location>
        <begin position="1"/>
        <end position="13"/>
    </location>
</feature>
<dbReference type="Proteomes" id="UP001224775">
    <property type="component" value="Unassembled WGS sequence"/>
</dbReference>
<gene>
    <name evidence="10" type="ORF">QTG54_012426</name>
</gene>
<feature type="region of interest" description="Disordered" evidence="7">
    <location>
        <begin position="363"/>
        <end position="394"/>
    </location>
</feature>
<organism evidence="10 11">
    <name type="scientific">Skeletonema marinoi</name>
    <dbReference type="NCBI Taxonomy" id="267567"/>
    <lineage>
        <taxon>Eukaryota</taxon>
        <taxon>Sar</taxon>
        <taxon>Stramenopiles</taxon>
        <taxon>Ochrophyta</taxon>
        <taxon>Bacillariophyta</taxon>
        <taxon>Coscinodiscophyceae</taxon>
        <taxon>Thalassiosirophycidae</taxon>
        <taxon>Thalassiosirales</taxon>
        <taxon>Skeletonemataceae</taxon>
        <taxon>Skeletonema</taxon>
        <taxon>Skeletonema marinoi-dohrnii complex</taxon>
    </lineage>
</organism>
<reference evidence="10" key="1">
    <citation type="submission" date="2023-06" db="EMBL/GenBank/DDBJ databases">
        <title>Survivors Of The Sea: Transcriptome response of Skeletonema marinoi to long-term dormancy.</title>
        <authorList>
            <person name="Pinder M.I.M."/>
            <person name="Kourtchenko O."/>
            <person name="Robertson E.K."/>
            <person name="Larsson T."/>
            <person name="Maumus F."/>
            <person name="Osuna-Cruz C.M."/>
            <person name="Vancaester E."/>
            <person name="Stenow R."/>
            <person name="Vandepoele K."/>
            <person name="Ploug H."/>
            <person name="Bruchert V."/>
            <person name="Godhe A."/>
            <person name="Topel M."/>
        </authorList>
    </citation>
    <scope>NUCLEOTIDE SEQUENCE</scope>
    <source>
        <strain evidence="10">R05AC</strain>
    </source>
</reference>
<keyword evidence="3 6" id="KW-0808">Transferase</keyword>
<dbReference type="GO" id="GO:0005634">
    <property type="term" value="C:nucleus"/>
    <property type="evidence" value="ECO:0007669"/>
    <property type="project" value="UniProtKB-SubCell"/>
</dbReference>
<evidence type="ECO:0000256" key="6">
    <source>
        <dbReference type="PROSITE-ProRule" id="PRU01015"/>
    </source>
</evidence>
<comment type="subcellular location">
    <subcellularLocation>
        <location evidence="1">Nucleus</location>
    </subcellularLocation>
</comment>
<evidence type="ECO:0000259" key="9">
    <source>
        <dbReference type="Pfam" id="PF22528"/>
    </source>
</evidence>
<dbReference type="PROSITE" id="PS51678">
    <property type="entry name" value="SAM_MT_PRMT"/>
    <property type="match status" value="1"/>
</dbReference>
<dbReference type="AlphaFoldDB" id="A0AAD8Y123"/>
<dbReference type="FunFam" id="2.70.160.11:FF:000001">
    <property type="entry name" value="Blast:Protein arginine N-methyltransferase 1"/>
    <property type="match status" value="1"/>
</dbReference>
<protein>
    <submittedName>
        <fullName evidence="10">Protein arginine N-methyltransferase</fullName>
        <ecNumber evidence="10">2.1.1.319</ecNumber>
    </submittedName>
</protein>
<evidence type="ECO:0000313" key="11">
    <source>
        <dbReference type="Proteomes" id="UP001224775"/>
    </source>
</evidence>
<sequence>MSGTKRNADSNGCNGKEKDAPPPTKKMSDGGNATTSDDAATNEQSSKKNDGLTSKDYYFDSYSHHGIHEEMLKDQVRTRTYQLAILNNKHLFEGKIILDVGCGTGILSMFAVQAGAAHVYGVDCSGIIESAKRIVKDNGMEDKITLIKGKIEEIDLPVKEVDIIVSEWMGYFLLYESMLNTVLHARDKWLKPGGVIFPDKAVMYISALEDEQMKFERIDFWENVYGFNMSVLKEAALKEPVVDIVDPKHIVTSADHILNIDLNTCTEKDLSFSSPFRIQAERSDYVHAFVAYFECAFTNIHKPLGFSTSPQSKYTHWKQTIFYLSEPMTVCEGEEITGTITCKPNVGNVRDLDIELDVKFDGSRSKHSGSNVVAPPPNSVVPGTTAIDTANSDGIDPTDIHHHVDALSNTDLLPSFLTAAADLKQQIIPNQSLAPMAETIQSGLVEGKFVETIPDITAMPGGAPRSGNPFLAESFRDLYDATLKTNPRNDWTMAASGEAVIVPAREFDVVGRYADLLNRIPLAAAVYALVDFFLINAEEDMAIAELLDEDECDAILEVENKVLTLRFVGLLSVVAVTVAWSYMSYHPVPFSELL</sequence>
<dbReference type="CDD" id="cd02440">
    <property type="entry name" value="AdoMet_MTases"/>
    <property type="match status" value="1"/>
</dbReference>
<feature type="domain" description="Methyltransferase" evidence="8">
    <location>
        <begin position="97"/>
        <end position="194"/>
    </location>
</feature>
<dbReference type="PANTHER" id="PTHR11006:SF53">
    <property type="entry name" value="PROTEIN ARGININE N-METHYLTRANSFERASE 3"/>
    <property type="match status" value="1"/>
</dbReference>
<dbReference type="InterPro" id="IPR029063">
    <property type="entry name" value="SAM-dependent_MTases_sf"/>
</dbReference>
<evidence type="ECO:0000256" key="2">
    <source>
        <dbReference type="ARBA" id="ARBA00022603"/>
    </source>
</evidence>
<comment type="caution">
    <text evidence="10">The sequence shown here is derived from an EMBL/GenBank/DDBJ whole genome shotgun (WGS) entry which is preliminary data.</text>
</comment>
<proteinExistence type="predicted"/>
<dbReference type="GO" id="GO:0032259">
    <property type="term" value="P:methylation"/>
    <property type="evidence" value="ECO:0007669"/>
    <property type="project" value="UniProtKB-KW"/>
</dbReference>
<feature type="domain" description="Protein arginine N-methyltransferase" evidence="9">
    <location>
        <begin position="199"/>
        <end position="361"/>
    </location>
</feature>
<dbReference type="Pfam" id="PF13649">
    <property type="entry name" value="Methyltransf_25"/>
    <property type="match status" value="1"/>
</dbReference>
<dbReference type="InterPro" id="IPR025799">
    <property type="entry name" value="Arg_MeTrfase"/>
</dbReference>
<dbReference type="Pfam" id="PF22528">
    <property type="entry name" value="PRMT_C"/>
    <property type="match status" value="1"/>
</dbReference>
<dbReference type="FunFam" id="3.40.50.150:FF:000116">
    <property type="entry name" value="probable protein arginine N-methyltransferase 1"/>
    <property type="match status" value="1"/>
</dbReference>